<feature type="domain" description="Polymerase/histidinol phosphatase N-terminal" evidence="1">
    <location>
        <begin position="5"/>
        <end position="79"/>
    </location>
</feature>
<dbReference type="CDD" id="cd07437">
    <property type="entry name" value="PHP_HisPPase_Ycdx_like"/>
    <property type="match status" value="1"/>
</dbReference>
<protein>
    <submittedName>
        <fullName evidence="2">Phosphatase</fullName>
    </submittedName>
</protein>
<dbReference type="PANTHER" id="PTHR36928:SF1">
    <property type="entry name" value="PHOSPHATASE YCDX-RELATED"/>
    <property type="match status" value="1"/>
</dbReference>
<dbReference type="Gene3D" id="3.20.20.140">
    <property type="entry name" value="Metal-dependent hydrolases"/>
    <property type="match status" value="1"/>
</dbReference>
<dbReference type="InterPro" id="IPR050243">
    <property type="entry name" value="PHP_phosphatase"/>
</dbReference>
<dbReference type="Pfam" id="PF02811">
    <property type="entry name" value="PHP"/>
    <property type="match status" value="1"/>
</dbReference>
<gene>
    <name evidence="2" type="ORF">IAB63_05270</name>
</gene>
<dbReference type="SUPFAM" id="SSF89550">
    <property type="entry name" value="PHP domain-like"/>
    <property type="match status" value="1"/>
</dbReference>
<dbReference type="NCBIfam" id="NF006702">
    <property type="entry name" value="PRK09248.1"/>
    <property type="match status" value="1"/>
</dbReference>
<reference evidence="2" key="2">
    <citation type="journal article" date="2021" name="PeerJ">
        <title>Extensive microbial diversity within the chicken gut microbiome revealed by metagenomics and culture.</title>
        <authorList>
            <person name="Gilroy R."/>
            <person name="Ravi A."/>
            <person name="Getino M."/>
            <person name="Pursley I."/>
            <person name="Horton D.L."/>
            <person name="Alikhan N.F."/>
            <person name="Baker D."/>
            <person name="Gharbi K."/>
            <person name="Hall N."/>
            <person name="Watson M."/>
            <person name="Adriaenssens E.M."/>
            <person name="Foster-Nyarko E."/>
            <person name="Jarju S."/>
            <person name="Secka A."/>
            <person name="Antonio M."/>
            <person name="Oren A."/>
            <person name="Chaudhuri R.R."/>
            <person name="La Ragione R."/>
            <person name="Hildebrand F."/>
            <person name="Pallen M.J."/>
        </authorList>
    </citation>
    <scope>NUCLEOTIDE SEQUENCE</scope>
    <source>
        <strain evidence="2">CHK187-14744</strain>
    </source>
</reference>
<dbReference type="GO" id="GO:0008270">
    <property type="term" value="F:zinc ion binding"/>
    <property type="evidence" value="ECO:0007669"/>
    <property type="project" value="TreeGrafter"/>
</dbReference>
<accession>A0A9D1KWQ9</accession>
<evidence type="ECO:0000313" key="3">
    <source>
        <dbReference type="Proteomes" id="UP000824164"/>
    </source>
</evidence>
<proteinExistence type="predicted"/>
<dbReference type="Proteomes" id="UP000824164">
    <property type="component" value="Unassembled WGS sequence"/>
</dbReference>
<dbReference type="InterPro" id="IPR016195">
    <property type="entry name" value="Pol/histidinol_Pase-like"/>
</dbReference>
<dbReference type="EMBL" id="DVLT01000037">
    <property type="protein sequence ID" value="HIU02643.1"/>
    <property type="molecule type" value="Genomic_DNA"/>
</dbReference>
<evidence type="ECO:0000259" key="1">
    <source>
        <dbReference type="SMART" id="SM00481"/>
    </source>
</evidence>
<dbReference type="InterPro" id="IPR003141">
    <property type="entry name" value="Pol/His_phosphatase_N"/>
</dbReference>
<evidence type="ECO:0000313" key="2">
    <source>
        <dbReference type="EMBL" id="HIU02643.1"/>
    </source>
</evidence>
<comment type="caution">
    <text evidence="2">The sequence shown here is derived from an EMBL/GenBank/DDBJ whole genome shotgun (WGS) entry which is preliminary data.</text>
</comment>
<sequence length="240" mass="26806">MNIVADTHMHTLASGHAFNTILEMVSAAKAKGLEMIAITEHAPAMQGSCGPIYFHNLQATRYPFDGIEVLFGVELNIMDYEGTVDLDEKGLKRTDLRIASMHVQCIKPGTEAENTRGILGAIQNPYVDIIGHPDDSRFPMTYEPIIKAAAEYGKIIELNSNSFNPKNTRVNAWENDHVILKLCEQYRVPIVISSDAHSVFELAEFTKAKELVEEMAFPEELILNTSVEKLKGWLSVHHKV</sequence>
<dbReference type="InterPro" id="IPR004013">
    <property type="entry name" value="PHP_dom"/>
</dbReference>
<dbReference type="AlphaFoldDB" id="A0A9D1KWQ9"/>
<dbReference type="GO" id="GO:0042578">
    <property type="term" value="F:phosphoric ester hydrolase activity"/>
    <property type="evidence" value="ECO:0007669"/>
    <property type="project" value="TreeGrafter"/>
</dbReference>
<reference evidence="2" key="1">
    <citation type="submission" date="2020-10" db="EMBL/GenBank/DDBJ databases">
        <authorList>
            <person name="Gilroy R."/>
        </authorList>
    </citation>
    <scope>NUCLEOTIDE SEQUENCE</scope>
    <source>
        <strain evidence="2">CHK187-14744</strain>
    </source>
</reference>
<dbReference type="SMART" id="SM00481">
    <property type="entry name" value="POLIIIAc"/>
    <property type="match status" value="1"/>
</dbReference>
<dbReference type="GO" id="GO:0005829">
    <property type="term" value="C:cytosol"/>
    <property type="evidence" value="ECO:0007669"/>
    <property type="project" value="TreeGrafter"/>
</dbReference>
<dbReference type="PANTHER" id="PTHR36928">
    <property type="entry name" value="PHOSPHATASE YCDX-RELATED"/>
    <property type="match status" value="1"/>
</dbReference>
<name>A0A9D1KWQ9_9FIRM</name>
<organism evidence="2 3">
    <name type="scientific">Candidatus Onthocola gallistercoris</name>
    <dbReference type="NCBI Taxonomy" id="2840876"/>
    <lineage>
        <taxon>Bacteria</taxon>
        <taxon>Bacillati</taxon>
        <taxon>Bacillota</taxon>
        <taxon>Bacilli</taxon>
        <taxon>Candidatus Onthocola</taxon>
    </lineage>
</organism>